<dbReference type="AlphaFoldDB" id="A0A9W4BD87"/>
<gene>
    <name evidence="2" type="ORF">MGALJ_44120</name>
</gene>
<dbReference type="KEGG" id="mgau:MGALJ_44120"/>
<dbReference type="EMBL" id="AP022601">
    <property type="protein sequence ID" value="BBY94743.1"/>
    <property type="molecule type" value="Genomic_DNA"/>
</dbReference>
<reference evidence="2 3" key="1">
    <citation type="journal article" date="2019" name="Emerg. Microbes Infect.">
        <title>Comprehensive subspecies identification of 175 nontuberculous mycobacteria species based on 7547 genomic profiles.</title>
        <authorList>
            <person name="Matsumoto Y."/>
            <person name="Kinjo T."/>
            <person name="Motooka D."/>
            <person name="Nabeya D."/>
            <person name="Jung N."/>
            <person name="Uechi K."/>
            <person name="Horii T."/>
            <person name="Iida T."/>
            <person name="Fujita J."/>
            <person name="Nakamura S."/>
        </authorList>
    </citation>
    <scope>NUCLEOTIDE SEQUENCE [LARGE SCALE GENOMIC DNA]</scope>
    <source>
        <strain evidence="2 3">JCM 6399</strain>
    </source>
</reference>
<dbReference type="Proteomes" id="UP000465785">
    <property type="component" value="Chromosome"/>
</dbReference>
<organism evidence="2 3">
    <name type="scientific">Mycobacterium gallinarum</name>
    <dbReference type="NCBI Taxonomy" id="39689"/>
    <lineage>
        <taxon>Bacteria</taxon>
        <taxon>Bacillati</taxon>
        <taxon>Actinomycetota</taxon>
        <taxon>Actinomycetes</taxon>
        <taxon>Mycobacteriales</taxon>
        <taxon>Mycobacteriaceae</taxon>
        <taxon>Mycobacterium</taxon>
    </lineage>
</organism>
<protein>
    <submittedName>
        <fullName evidence="2">Uncharacterized protein</fullName>
    </submittedName>
</protein>
<evidence type="ECO:0000256" key="1">
    <source>
        <dbReference type="SAM" id="MobiDB-lite"/>
    </source>
</evidence>
<evidence type="ECO:0000313" key="3">
    <source>
        <dbReference type="Proteomes" id="UP000465785"/>
    </source>
</evidence>
<accession>A0A9W4BD87</accession>
<proteinExistence type="predicted"/>
<name>A0A9W4BD87_9MYCO</name>
<feature type="region of interest" description="Disordered" evidence="1">
    <location>
        <begin position="55"/>
        <end position="82"/>
    </location>
</feature>
<keyword evidence="3" id="KW-1185">Reference proteome</keyword>
<evidence type="ECO:0000313" key="2">
    <source>
        <dbReference type="EMBL" id="BBY94743.1"/>
    </source>
</evidence>
<sequence>MVFVVGEDGADDVAVPGEEVGLVLSSTAAPHPAKITTAHIAMPAWIDRTIFVSSDSQDPTVGGRRDVSAAVTNSDATARGSR</sequence>